<evidence type="ECO:0000313" key="1">
    <source>
        <dbReference type="EMBL" id="QVJ03436.1"/>
    </source>
</evidence>
<dbReference type="Proteomes" id="UP000682416">
    <property type="component" value="Chromosome"/>
</dbReference>
<sequence>MTSPPALHPWRPLRTPQGAKVPIDEDLVPLITRLWQLGIRTRSSCQDYGAMLAASPPGLAAGDRRWIDFCADRAWLELEAEDAEHLVGLLSRDSELRLALSQWGLAESWWCVRPLLPELIGGRGRTAPSAHLLFPREHVERVVNVLREAG</sequence>
<protein>
    <submittedName>
        <fullName evidence="1">Uncharacterized protein</fullName>
    </submittedName>
</protein>
<reference evidence="1" key="1">
    <citation type="submission" date="2021-05" db="EMBL/GenBank/DDBJ databases">
        <authorList>
            <person name="Kaiqin L."/>
            <person name="Jian G."/>
        </authorList>
    </citation>
    <scope>NUCLEOTIDE SEQUENCE</scope>
    <source>
        <strain evidence="1">HDS5</strain>
    </source>
</reference>
<accession>A0A975LDX5</accession>
<proteinExistence type="predicted"/>
<dbReference type="EMBL" id="CP074402">
    <property type="protein sequence ID" value="QVJ03436.1"/>
    <property type="molecule type" value="Genomic_DNA"/>
</dbReference>
<dbReference type="KEGG" id="nec:KGD82_25870"/>
<dbReference type="AlphaFoldDB" id="A0A975LDX5"/>
<keyword evidence="2" id="KW-1185">Reference proteome</keyword>
<organism evidence="1 2">
    <name type="scientific">Nocardiopsis eucommiae</name>
    <dbReference type="NCBI Taxonomy" id="2831970"/>
    <lineage>
        <taxon>Bacteria</taxon>
        <taxon>Bacillati</taxon>
        <taxon>Actinomycetota</taxon>
        <taxon>Actinomycetes</taxon>
        <taxon>Streptosporangiales</taxon>
        <taxon>Nocardiopsidaceae</taxon>
        <taxon>Nocardiopsis</taxon>
    </lineage>
</organism>
<name>A0A975LDX5_9ACTN</name>
<gene>
    <name evidence="1" type="ORF">KGD82_25870</name>
</gene>
<evidence type="ECO:0000313" key="2">
    <source>
        <dbReference type="Proteomes" id="UP000682416"/>
    </source>
</evidence>